<evidence type="ECO:0000313" key="7">
    <source>
        <dbReference type="Proteomes" id="UP000831534"/>
    </source>
</evidence>
<dbReference type="Gene3D" id="1.20.1280.20">
    <property type="entry name" value="HscB, C-terminal domain"/>
    <property type="match status" value="1"/>
</dbReference>
<protein>
    <recommendedName>
        <fullName evidence="4">Co-chaperone protein HscB homolog</fullName>
    </recommendedName>
</protein>
<organism evidence="6 7">
    <name type="scientific">Conchiformibius kuhniae</name>
    <dbReference type="NCBI Taxonomy" id="211502"/>
    <lineage>
        <taxon>Bacteria</taxon>
        <taxon>Pseudomonadati</taxon>
        <taxon>Pseudomonadota</taxon>
        <taxon>Betaproteobacteria</taxon>
        <taxon>Neisseriales</taxon>
        <taxon>Neisseriaceae</taxon>
        <taxon>Conchiformibius</taxon>
    </lineage>
</organism>
<dbReference type="AlphaFoldDB" id="A0A8T9MUZ5"/>
<evidence type="ECO:0000256" key="4">
    <source>
        <dbReference type="HAMAP-Rule" id="MF_00682"/>
    </source>
</evidence>
<dbReference type="EMBL" id="CP091521">
    <property type="protein sequence ID" value="UOP04944.2"/>
    <property type="molecule type" value="Genomic_DNA"/>
</dbReference>
<evidence type="ECO:0000259" key="5">
    <source>
        <dbReference type="PROSITE" id="PS50076"/>
    </source>
</evidence>
<dbReference type="Proteomes" id="UP000831534">
    <property type="component" value="Chromosome"/>
</dbReference>
<dbReference type="SMART" id="SM00271">
    <property type="entry name" value="DnaJ"/>
    <property type="match status" value="1"/>
</dbReference>
<proteinExistence type="inferred from homology"/>
<dbReference type="CDD" id="cd06257">
    <property type="entry name" value="DnaJ"/>
    <property type="match status" value="1"/>
</dbReference>
<keyword evidence="7" id="KW-1185">Reference proteome</keyword>
<keyword evidence="2 4" id="KW-0143">Chaperone</keyword>
<dbReference type="InterPro" id="IPR036869">
    <property type="entry name" value="J_dom_sf"/>
</dbReference>
<dbReference type="GO" id="GO:0006457">
    <property type="term" value="P:protein folding"/>
    <property type="evidence" value="ECO:0007669"/>
    <property type="project" value="UniProtKB-UniRule"/>
</dbReference>
<accession>A0A8T9MUZ5</accession>
<evidence type="ECO:0000256" key="3">
    <source>
        <dbReference type="ARBA" id="ARBA00025596"/>
    </source>
</evidence>
<dbReference type="GO" id="GO:0051087">
    <property type="term" value="F:protein-folding chaperone binding"/>
    <property type="evidence" value="ECO:0007669"/>
    <property type="project" value="InterPro"/>
</dbReference>
<comment type="function">
    <text evidence="3 4">Co-chaperone involved in the maturation of iron-sulfur cluster-containing proteins. Seems to help targeting proteins to be folded toward HscA.</text>
</comment>
<dbReference type="SUPFAM" id="SSF47144">
    <property type="entry name" value="HSC20 (HSCB), C-terminal oligomerisation domain"/>
    <property type="match status" value="1"/>
</dbReference>
<dbReference type="KEGG" id="ckh:LVJ77_00905"/>
<name>A0A8T9MUZ5_9NEIS</name>
<dbReference type="GO" id="GO:0044571">
    <property type="term" value="P:[2Fe-2S] cluster assembly"/>
    <property type="evidence" value="ECO:0007669"/>
    <property type="project" value="InterPro"/>
</dbReference>
<dbReference type="InterPro" id="IPR036386">
    <property type="entry name" value="HscB_C_sf"/>
</dbReference>
<dbReference type="PROSITE" id="PS50076">
    <property type="entry name" value="DNAJ_2"/>
    <property type="match status" value="1"/>
</dbReference>
<dbReference type="InterPro" id="IPR004640">
    <property type="entry name" value="HscB"/>
</dbReference>
<evidence type="ECO:0000256" key="2">
    <source>
        <dbReference type="ARBA" id="ARBA00023186"/>
    </source>
</evidence>
<dbReference type="Pfam" id="PF07743">
    <property type="entry name" value="HSCB_C"/>
    <property type="match status" value="1"/>
</dbReference>
<feature type="domain" description="J" evidence="5">
    <location>
        <begin position="3"/>
        <end position="75"/>
    </location>
</feature>
<comment type="similarity">
    <text evidence="1 4">Belongs to the HscB family.</text>
</comment>
<evidence type="ECO:0000313" key="6">
    <source>
        <dbReference type="EMBL" id="UOP04944.2"/>
    </source>
</evidence>
<dbReference type="InterPro" id="IPR009073">
    <property type="entry name" value="HscB_oligo_C"/>
</dbReference>
<dbReference type="GO" id="GO:0001671">
    <property type="term" value="F:ATPase activator activity"/>
    <property type="evidence" value="ECO:0007669"/>
    <property type="project" value="InterPro"/>
</dbReference>
<dbReference type="RefSeq" id="WP_027009055.1">
    <property type="nucleotide sequence ID" value="NZ_CP091521.1"/>
</dbReference>
<dbReference type="HAMAP" id="MF_00682">
    <property type="entry name" value="HscB"/>
    <property type="match status" value="1"/>
</dbReference>
<gene>
    <name evidence="4 6" type="primary">hscB</name>
    <name evidence="6" type="ORF">LVJ77_00905</name>
</gene>
<reference evidence="6" key="1">
    <citation type="journal article" date="2022" name="Res Sq">
        <title>Evolution of multicellular longitudinally dividing oral cavity symbionts (Neisseriaceae).</title>
        <authorList>
            <person name="Nyongesa S."/>
            <person name="Weber P."/>
            <person name="Bernet E."/>
            <person name="Pullido F."/>
            <person name="Nieckarz M."/>
            <person name="Delaby M."/>
            <person name="Nieves C."/>
            <person name="Viehboeck T."/>
            <person name="Krause N."/>
            <person name="Rivera-Millot A."/>
            <person name="Nakamura A."/>
            <person name="Vischer N."/>
            <person name="VanNieuwenhze M."/>
            <person name="Brun Y."/>
            <person name="Cava F."/>
            <person name="Bulgheresi S."/>
            <person name="Veyrier F."/>
        </authorList>
    </citation>
    <scope>NUCLEOTIDE SEQUENCE</scope>
    <source>
        <strain evidence="6">17694</strain>
    </source>
</reference>
<reference evidence="6" key="2">
    <citation type="submission" date="2024-09" db="EMBL/GenBank/DDBJ databases">
        <authorList>
            <person name="Veyrier F.J."/>
        </authorList>
    </citation>
    <scope>NUCLEOTIDE SEQUENCE</scope>
    <source>
        <strain evidence="6">17694</strain>
    </source>
</reference>
<dbReference type="GO" id="GO:0051259">
    <property type="term" value="P:protein complex oligomerization"/>
    <property type="evidence" value="ECO:0007669"/>
    <property type="project" value="InterPro"/>
</dbReference>
<sequence length="165" mass="18535">MPCPFALFGLPEQFSVDTAALDTRYRELAAQFHPDRAAAASVFEQKQAVMMSAAVNEAYRVLRHPLERAAYLLKKQNIDADAPEHTQFAPEFLMKQMAWREQLAEAETAAELSALRDETAADFAALLDELQAAFAAAQYDVAAQLLRQGRFIDKMMREIKTKLPE</sequence>
<dbReference type="GO" id="GO:1990230">
    <property type="term" value="C:iron-sulfur cluster transfer complex"/>
    <property type="evidence" value="ECO:0007669"/>
    <property type="project" value="TreeGrafter"/>
</dbReference>
<dbReference type="NCBIfam" id="TIGR00714">
    <property type="entry name" value="hscB"/>
    <property type="match status" value="1"/>
</dbReference>
<dbReference type="InterPro" id="IPR001623">
    <property type="entry name" value="DnaJ_domain"/>
</dbReference>
<dbReference type="SUPFAM" id="SSF46565">
    <property type="entry name" value="Chaperone J-domain"/>
    <property type="match status" value="1"/>
</dbReference>
<dbReference type="PANTHER" id="PTHR14021:SF15">
    <property type="entry name" value="IRON-SULFUR CLUSTER CO-CHAPERONE PROTEIN HSCB"/>
    <property type="match status" value="1"/>
</dbReference>
<dbReference type="Gene3D" id="1.10.287.110">
    <property type="entry name" value="DnaJ domain"/>
    <property type="match status" value="1"/>
</dbReference>
<dbReference type="Pfam" id="PF00226">
    <property type="entry name" value="DnaJ"/>
    <property type="match status" value="1"/>
</dbReference>
<dbReference type="PANTHER" id="PTHR14021">
    <property type="entry name" value="IRON-SULFUR CLUSTER CO-CHAPERONE PROTEIN HSCB"/>
    <property type="match status" value="1"/>
</dbReference>
<comment type="subunit">
    <text evidence="4">Interacts with HscA and stimulates its ATPase activity.</text>
</comment>
<evidence type="ECO:0000256" key="1">
    <source>
        <dbReference type="ARBA" id="ARBA00010476"/>
    </source>
</evidence>